<dbReference type="Gene3D" id="3.40.50.150">
    <property type="entry name" value="Vaccinia Virus protein VP39"/>
    <property type="match status" value="1"/>
</dbReference>
<keyword evidence="2" id="KW-0698">rRNA processing</keyword>
<reference evidence="6" key="1">
    <citation type="submission" date="2018-05" db="EMBL/GenBank/DDBJ databases">
        <authorList>
            <person name="Lanie J.A."/>
            <person name="Ng W.-L."/>
            <person name="Kazmierczak K.M."/>
            <person name="Andrzejewski T.M."/>
            <person name="Davidsen T.M."/>
            <person name="Wayne K.J."/>
            <person name="Tettelin H."/>
            <person name="Glass J.I."/>
            <person name="Rusch D."/>
            <person name="Podicherti R."/>
            <person name="Tsui H.-C.T."/>
            <person name="Winkler M.E."/>
        </authorList>
    </citation>
    <scope>NUCLEOTIDE SEQUENCE</scope>
</reference>
<dbReference type="AlphaFoldDB" id="A0A381NAH1"/>
<name>A0A381NAH1_9ZZZZ</name>
<dbReference type="InterPro" id="IPR003682">
    <property type="entry name" value="rRNA_ssu_MeTfrase_G"/>
</dbReference>
<proteinExistence type="inferred from homology"/>
<protein>
    <recommendedName>
        <fullName evidence="7">Ribosomal RNA small subunit methyltransferase G</fullName>
    </recommendedName>
</protein>
<accession>A0A381NAH1</accession>
<sequence length="245" mass="26892">MPERMELLKAGAYQLGIPVSDEQLDQFEVYFHELADWNKRANLTAIIEYDDVQVKHFLDSLTVCLTAGEALANSKNVPLRMIDVGAGAGLPGLALKLVFPEIKLALVESVAKKTAFLHHIADKLSLESVSIYTGRAEDLAHENDLRDAFDLVVVRALAKLPLLLEFSLPFCKPGGRLIALKHGGDWSEQYSAENALKELGGHIERVSTVIVDGLTDDRVVISVEKTMLTPARYPRGVGIPGKRPL</sequence>
<keyword evidence="3" id="KW-0489">Methyltransferase</keyword>
<evidence type="ECO:0000256" key="5">
    <source>
        <dbReference type="ARBA" id="ARBA00022691"/>
    </source>
</evidence>
<dbReference type="GO" id="GO:0005829">
    <property type="term" value="C:cytosol"/>
    <property type="evidence" value="ECO:0007669"/>
    <property type="project" value="TreeGrafter"/>
</dbReference>
<organism evidence="6">
    <name type="scientific">marine metagenome</name>
    <dbReference type="NCBI Taxonomy" id="408172"/>
    <lineage>
        <taxon>unclassified sequences</taxon>
        <taxon>metagenomes</taxon>
        <taxon>ecological metagenomes</taxon>
    </lineage>
</organism>
<dbReference type="PIRSF" id="PIRSF003078">
    <property type="entry name" value="GidB"/>
    <property type="match status" value="1"/>
</dbReference>
<dbReference type="NCBIfam" id="TIGR00138">
    <property type="entry name" value="rsmG_gidB"/>
    <property type="match status" value="1"/>
</dbReference>
<dbReference type="Pfam" id="PF02527">
    <property type="entry name" value="GidB"/>
    <property type="match status" value="1"/>
</dbReference>
<evidence type="ECO:0000256" key="4">
    <source>
        <dbReference type="ARBA" id="ARBA00022679"/>
    </source>
</evidence>
<evidence type="ECO:0008006" key="7">
    <source>
        <dbReference type="Google" id="ProtNLM"/>
    </source>
</evidence>
<keyword evidence="5" id="KW-0949">S-adenosyl-L-methionine</keyword>
<evidence type="ECO:0000256" key="1">
    <source>
        <dbReference type="ARBA" id="ARBA00022490"/>
    </source>
</evidence>
<dbReference type="PANTHER" id="PTHR31760">
    <property type="entry name" value="S-ADENOSYL-L-METHIONINE-DEPENDENT METHYLTRANSFERASES SUPERFAMILY PROTEIN"/>
    <property type="match status" value="1"/>
</dbReference>
<evidence type="ECO:0000256" key="2">
    <source>
        <dbReference type="ARBA" id="ARBA00022552"/>
    </source>
</evidence>
<dbReference type="InterPro" id="IPR029063">
    <property type="entry name" value="SAM-dependent_MTases_sf"/>
</dbReference>
<dbReference type="EMBL" id="UINC01000229">
    <property type="protein sequence ID" value="SUZ51592.1"/>
    <property type="molecule type" value="Genomic_DNA"/>
</dbReference>
<dbReference type="PANTHER" id="PTHR31760:SF0">
    <property type="entry name" value="S-ADENOSYL-L-METHIONINE-DEPENDENT METHYLTRANSFERASES SUPERFAMILY PROTEIN"/>
    <property type="match status" value="1"/>
</dbReference>
<dbReference type="GO" id="GO:0070043">
    <property type="term" value="F:rRNA (guanine-N7-)-methyltransferase activity"/>
    <property type="evidence" value="ECO:0007669"/>
    <property type="project" value="TreeGrafter"/>
</dbReference>
<evidence type="ECO:0000256" key="3">
    <source>
        <dbReference type="ARBA" id="ARBA00022603"/>
    </source>
</evidence>
<keyword evidence="1" id="KW-0963">Cytoplasm</keyword>
<dbReference type="SUPFAM" id="SSF53335">
    <property type="entry name" value="S-adenosyl-L-methionine-dependent methyltransferases"/>
    <property type="match status" value="1"/>
</dbReference>
<evidence type="ECO:0000313" key="6">
    <source>
        <dbReference type="EMBL" id="SUZ51592.1"/>
    </source>
</evidence>
<keyword evidence="4" id="KW-0808">Transferase</keyword>
<dbReference type="HAMAP" id="MF_00074">
    <property type="entry name" value="16SrRNA_methyltr_G"/>
    <property type="match status" value="1"/>
</dbReference>
<dbReference type="FunFam" id="3.40.50.150:FF:000041">
    <property type="entry name" value="Ribosomal RNA small subunit methyltransferase G"/>
    <property type="match status" value="1"/>
</dbReference>
<gene>
    <name evidence="6" type="ORF">METZ01_LOCUS4446</name>
</gene>